<proteinExistence type="predicted"/>
<accession>A0A933W2K1</accession>
<comment type="caution">
    <text evidence="2">The sequence shown here is derived from an EMBL/GenBank/DDBJ whole genome shotgun (WGS) entry which is preliminary data.</text>
</comment>
<evidence type="ECO:0000313" key="3">
    <source>
        <dbReference type="Proteomes" id="UP000696931"/>
    </source>
</evidence>
<keyword evidence="2" id="KW-0012">Acyltransferase</keyword>
<gene>
    <name evidence="2" type="ORF">HZA61_05620</name>
</gene>
<dbReference type="Proteomes" id="UP000696931">
    <property type="component" value="Unassembled WGS sequence"/>
</dbReference>
<keyword evidence="2" id="KW-0808">Transferase</keyword>
<evidence type="ECO:0000313" key="2">
    <source>
        <dbReference type="EMBL" id="MBI5168943.1"/>
    </source>
</evidence>
<feature type="domain" description="DUF374" evidence="1">
    <location>
        <begin position="63"/>
        <end position="130"/>
    </location>
</feature>
<dbReference type="GO" id="GO:0016746">
    <property type="term" value="F:acyltransferase activity"/>
    <property type="evidence" value="ECO:0007669"/>
    <property type="project" value="UniProtKB-KW"/>
</dbReference>
<name>A0A933W2K1_UNCEI</name>
<reference evidence="2" key="1">
    <citation type="submission" date="2020-07" db="EMBL/GenBank/DDBJ databases">
        <title>Huge and variable diversity of episymbiotic CPR bacteria and DPANN archaea in groundwater ecosystems.</title>
        <authorList>
            <person name="He C.Y."/>
            <person name="Keren R."/>
            <person name="Whittaker M."/>
            <person name="Farag I.F."/>
            <person name="Doudna J."/>
            <person name="Cate J.H.D."/>
            <person name="Banfield J.F."/>
        </authorList>
    </citation>
    <scope>NUCLEOTIDE SEQUENCE</scope>
    <source>
        <strain evidence="2">NC_groundwater_1813_Pr3_B-0.1um_71_17</strain>
    </source>
</reference>
<dbReference type="AlphaFoldDB" id="A0A933W2K1"/>
<organism evidence="2 3">
    <name type="scientific">Eiseniibacteriota bacterium</name>
    <dbReference type="NCBI Taxonomy" id="2212470"/>
    <lineage>
        <taxon>Bacteria</taxon>
        <taxon>Candidatus Eiseniibacteriota</taxon>
    </lineage>
</organism>
<dbReference type="EMBL" id="JACRIW010000038">
    <property type="protein sequence ID" value="MBI5168943.1"/>
    <property type="molecule type" value="Genomic_DNA"/>
</dbReference>
<evidence type="ECO:0000259" key="1">
    <source>
        <dbReference type="Pfam" id="PF04028"/>
    </source>
</evidence>
<sequence>MSRGGYPWWLEPAAAAGAFVLRLLGRTWRVDQRDDPEFVRARDSGEAFVYAFWHARLLPLAFTHRHEGIVVLVSRHRDGQLITRVIEHLGFRTARGSSTRGGEAGVREMLAAGGRGEAIAITPDGPRGPAEELKDGLVYVAQRLGRRIVPIGTSSASSWVFRSWDRFRVPRPFARVAIRHAAPLKARLEGESDEEARARVQAALDEVTREVRGRSGEGA</sequence>
<protein>
    <submittedName>
        <fullName evidence="2">Lysophospholipid acyltransferase family protein</fullName>
    </submittedName>
</protein>
<dbReference type="CDD" id="cd07983">
    <property type="entry name" value="LPLAT_DUF374-like"/>
    <property type="match status" value="1"/>
</dbReference>
<dbReference type="InterPro" id="IPR007172">
    <property type="entry name" value="DUF374"/>
</dbReference>
<dbReference type="Pfam" id="PF04028">
    <property type="entry name" value="DUF374"/>
    <property type="match status" value="1"/>
</dbReference>